<sequence>MVIPVHESSATSLLRNPSGSRPLSTGYLVAQANFFIHSNNFALFRDSSESPSQRNRRHVPRSVKLILLLRFRLG</sequence>
<reference evidence="1 2" key="1">
    <citation type="submission" date="2021-06" db="EMBL/GenBank/DDBJ databases">
        <title>Caerostris extrusa draft genome.</title>
        <authorList>
            <person name="Kono N."/>
            <person name="Arakawa K."/>
        </authorList>
    </citation>
    <scope>NUCLEOTIDE SEQUENCE [LARGE SCALE GENOMIC DNA]</scope>
</reference>
<protein>
    <recommendedName>
        <fullName evidence="3">Ycf15</fullName>
    </recommendedName>
</protein>
<gene>
    <name evidence="1" type="ORF">CEXT_703641</name>
</gene>
<accession>A0AAV4MDM4</accession>
<evidence type="ECO:0000313" key="2">
    <source>
        <dbReference type="Proteomes" id="UP001054945"/>
    </source>
</evidence>
<dbReference type="EMBL" id="BPLR01002097">
    <property type="protein sequence ID" value="GIX69945.1"/>
    <property type="molecule type" value="Genomic_DNA"/>
</dbReference>
<organism evidence="1 2">
    <name type="scientific">Caerostris extrusa</name>
    <name type="common">Bark spider</name>
    <name type="synonym">Caerostris bankana</name>
    <dbReference type="NCBI Taxonomy" id="172846"/>
    <lineage>
        <taxon>Eukaryota</taxon>
        <taxon>Metazoa</taxon>
        <taxon>Ecdysozoa</taxon>
        <taxon>Arthropoda</taxon>
        <taxon>Chelicerata</taxon>
        <taxon>Arachnida</taxon>
        <taxon>Araneae</taxon>
        <taxon>Araneomorphae</taxon>
        <taxon>Entelegynae</taxon>
        <taxon>Araneoidea</taxon>
        <taxon>Araneidae</taxon>
        <taxon>Caerostris</taxon>
    </lineage>
</organism>
<dbReference type="AlphaFoldDB" id="A0AAV4MDM4"/>
<evidence type="ECO:0008006" key="3">
    <source>
        <dbReference type="Google" id="ProtNLM"/>
    </source>
</evidence>
<dbReference type="Proteomes" id="UP001054945">
    <property type="component" value="Unassembled WGS sequence"/>
</dbReference>
<name>A0AAV4MDM4_CAEEX</name>
<evidence type="ECO:0000313" key="1">
    <source>
        <dbReference type="EMBL" id="GIX69945.1"/>
    </source>
</evidence>
<keyword evidence="2" id="KW-1185">Reference proteome</keyword>
<comment type="caution">
    <text evidence="1">The sequence shown here is derived from an EMBL/GenBank/DDBJ whole genome shotgun (WGS) entry which is preliminary data.</text>
</comment>
<proteinExistence type="predicted"/>